<dbReference type="Proteomes" id="UP000287651">
    <property type="component" value="Unassembled WGS sequence"/>
</dbReference>
<name>A0A426X9D7_ENSVE</name>
<protein>
    <submittedName>
        <fullName evidence="2">Uncharacterized protein</fullName>
    </submittedName>
</protein>
<organism evidence="2 3">
    <name type="scientific">Ensete ventricosum</name>
    <name type="common">Abyssinian banana</name>
    <name type="synonym">Musa ensete</name>
    <dbReference type="NCBI Taxonomy" id="4639"/>
    <lineage>
        <taxon>Eukaryota</taxon>
        <taxon>Viridiplantae</taxon>
        <taxon>Streptophyta</taxon>
        <taxon>Embryophyta</taxon>
        <taxon>Tracheophyta</taxon>
        <taxon>Spermatophyta</taxon>
        <taxon>Magnoliopsida</taxon>
        <taxon>Liliopsida</taxon>
        <taxon>Zingiberales</taxon>
        <taxon>Musaceae</taxon>
        <taxon>Ensete</taxon>
    </lineage>
</organism>
<gene>
    <name evidence="2" type="ORF">B296_00029833</name>
</gene>
<proteinExistence type="predicted"/>
<comment type="caution">
    <text evidence="2">The sequence shown here is derived from an EMBL/GenBank/DDBJ whole genome shotgun (WGS) entry which is preliminary data.</text>
</comment>
<feature type="region of interest" description="Disordered" evidence="1">
    <location>
        <begin position="1"/>
        <end position="38"/>
    </location>
</feature>
<dbReference type="EMBL" id="AMZH03024087">
    <property type="protein sequence ID" value="RRT36089.1"/>
    <property type="molecule type" value="Genomic_DNA"/>
</dbReference>
<evidence type="ECO:0000313" key="3">
    <source>
        <dbReference type="Proteomes" id="UP000287651"/>
    </source>
</evidence>
<dbReference type="AlphaFoldDB" id="A0A426X9D7"/>
<sequence>MTTQLRGSGRGVGFHRSRAVAGEIRKSSNGRGGRGNEQRLRAATIAEEGATITVADRGIAIIAVESTVSEKGNDAAGDGGR</sequence>
<evidence type="ECO:0000313" key="2">
    <source>
        <dbReference type="EMBL" id="RRT36089.1"/>
    </source>
</evidence>
<reference evidence="2 3" key="1">
    <citation type="journal article" date="2014" name="Agronomy (Basel)">
        <title>A Draft Genome Sequence for Ensete ventricosum, the Drought-Tolerant Tree Against Hunger.</title>
        <authorList>
            <person name="Harrison J."/>
            <person name="Moore K.A."/>
            <person name="Paszkiewicz K."/>
            <person name="Jones T."/>
            <person name="Grant M."/>
            <person name="Ambacheew D."/>
            <person name="Muzemil S."/>
            <person name="Studholme D.J."/>
        </authorList>
    </citation>
    <scope>NUCLEOTIDE SEQUENCE [LARGE SCALE GENOMIC DNA]</scope>
</reference>
<evidence type="ECO:0000256" key="1">
    <source>
        <dbReference type="SAM" id="MobiDB-lite"/>
    </source>
</evidence>
<accession>A0A426X9D7</accession>